<reference evidence="9" key="1">
    <citation type="submission" date="2016-04" db="UniProtKB">
        <authorList>
            <consortium name="WormBaseParasite"/>
        </authorList>
    </citation>
    <scope>IDENTIFICATION</scope>
</reference>
<dbReference type="GO" id="GO:0001786">
    <property type="term" value="F:phosphatidylserine binding"/>
    <property type="evidence" value="ECO:0007669"/>
    <property type="project" value="TreeGrafter"/>
</dbReference>
<evidence type="ECO:0000313" key="8">
    <source>
        <dbReference type="Proteomes" id="UP000274756"/>
    </source>
</evidence>
<proteinExistence type="inferred from homology"/>
<dbReference type="FunFam" id="1.10.220.10:FF:000003">
    <property type="entry name" value="Annexin"/>
    <property type="match status" value="2"/>
</dbReference>
<dbReference type="InterPro" id="IPR018252">
    <property type="entry name" value="Annexin_repeat_CS"/>
</dbReference>
<dbReference type="Proteomes" id="UP000038040">
    <property type="component" value="Unplaced"/>
</dbReference>
<evidence type="ECO:0000256" key="3">
    <source>
        <dbReference type="ARBA" id="ARBA00022737"/>
    </source>
</evidence>
<keyword evidence="3 5" id="KW-0677">Repeat</keyword>
<evidence type="ECO:0000313" key="7">
    <source>
        <dbReference type="Proteomes" id="UP000038040"/>
    </source>
</evidence>
<accession>A0A158Q457</accession>
<dbReference type="EMBL" id="UYYG01000003">
    <property type="protein sequence ID" value="VDN50461.1"/>
    <property type="molecule type" value="Genomic_DNA"/>
</dbReference>
<keyword evidence="5" id="KW-0111">Calcium/phospholipid-binding</keyword>
<dbReference type="PROSITE" id="PS51897">
    <property type="entry name" value="ANNEXIN_2"/>
    <property type="match status" value="7"/>
</dbReference>
<dbReference type="Pfam" id="PF00191">
    <property type="entry name" value="Annexin"/>
    <property type="match status" value="7"/>
</dbReference>
<keyword evidence="2" id="KW-0597">Phosphoprotein</keyword>
<evidence type="ECO:0000256" key="1">
    <source>
        <dbReference type="ARBA" id="ARBA00007831"/>
    </source>
</evidence>
<evidence type="ECO:0000313" key="9">
    <source>
        <dbReference type="WBParaSite" id="DME_0000407001-mRNA-1"/>
    </source>
</evidence>
<dbReference type="GO" id="GO:0005737">
    <property type="term" value="C:cytoplasm"/>
    <property type="evidence" value="ECO:0007669"/>
    <property type="project" value="TreeGrafter"/>
</dbReference>
<dbReference type="FunFam" id="1.10.220.10:FF:000005">
    <property type="entry name" value="Annexin"/>
    <property type="match status" value="1"/>
</dbReference>
<dbReference type="PANTHER" id="PTHR10502">
    <property type="entry name" value="ANNEXIN"/>
    <property type="match status" value="1"/>
</dbReference>
<keyword evidence="4 5" id="KW-0041">Annexin</keyword>
<evidence type="ECO:0000256" key="5">
    <source>
        <dbReference type="RuleBase" id="RU003540"/>
    </source>
</evidence>
<dbReference type="GO" id="GO:0005544">
    <property type="term" value="F:calcium-dependent phospholipid binding"/>
    <property type="evidence" value="ECO:0007669"/>
    <property type="project" value="UniProtKB-KW"/>
</dbReference>
<evidence type="ECO:0000256" key="2">
    <source>
        <dbReference type="ARBA" id="ARBA00022553"/>
    </source>
</evidence>
<dbReference type="SUPFAM" id="SSF47874">
    <property type="entry name" value="Annexin"/>
    <property type="match status" value="2"/>
</dbReference>
<keyword evidence="8" id="KW-1185">Reference proteome</keyword>
<dbReference type="GO" id="GO:0012506">
    <property type="term" value="C:vesicle membrane"/>
    <property type="evidence" value="ECO:0007669"/>
    <property type="project" value="TreeGrafter"/>
</dbReference>
<dbReference type="InterPro" id="IPR018502">
    <property type="entry name" value="Annexin_repeat"/>
</dbReference>
<dbReference type="WBParaSite" id="DME_0000407001-mRNA-1">
    <property type="protein sequence ID" value="DME_0000407001-mRNA-1"/>
    <property type="gene ID" value="DME_0000407001"/>
</dbReference>
<dbReference type="Proteomes" id="UP000274756">
    <property type="component" value="Unassembled WGS sequence"/>
</dbReference>
<organism evidence="7 9">
    <name type="scientific">Dracunculus medinensis</name>
    <name type="common">Guinea worm</name>
    <dbReference type="NCBI Taxonomy" id="318479"/>
    <lineage>
        <taxon>Eukaryota</taxon>
        <taxon>Metazoa</taxon>
        <taxon>Ecdysozoa</taxon>
        <taxon>Nematoda</taxon>
        <taxon>Chromadorea</taxon>
        <taxon>Rhabditida</taxon>
        <taxon>Spirurina</taxon>
        <taxon>Dracunculoidea</taxon>
        <taxon>Dracunculidae</taxon>
        <taxon>Dracunculus</taxon>
    </lineage>
</organism>
<comment type="domain">
    <text evidence="5">A pair of annexin repeats may form one binding site for calcium and phospholipid.</text>
</comment>
<dbReference type="FunFam" id="1.10.220.10:FF:000001">
    <property type="entry name" value="Annexin"/>
    <property type="match status" value="1"/>
</dbReference>
<dbReference type="PANTHER" id="PTHR10502:SF177">
    <property type="entry name" value="ANNEXIN B10"/>
    <property type="match status" value="1"/>
</dbReference>
<name>A0A158Q457_DRAME</name>
<dbReference type="PRINTS" id="PR00196">
    <property type="entry name" value="ANNEXIN"/>
</dbReference>
<protein>
    <recommendedName>
        <fullName evidence="5">Annexin</fullName>
    </recommendedName>
</protein>
<dbReference type="GO" id="GO:0005509">
    <property type="term" value="F:calcium ion binding"/>
    <property type="evidence" value="ECO:0007669"/>
    <property type="project" value="InterPro"/>
</dbReference>
<dbReference type="AlphaFoldDB" id="A0A158Q457"/>
<comment type="similarity">
    <text evidence="1 5">Belongs to the annexin family.</text>
</comment>
<evidence type="ECO:0000256" key="4">
    <source>
        <dbReference type="ARBA" id="ARBA00023216"/>
    </source>
</evidence>
<dbReference type="SMART" id="SM00335">
    <property type="entry name" value="ANX"/>
    <property type="match status" value="7"/>
</dbReference>
<gene>
    <name evidence="6" type="ORF">DME_LOCUS434</name>
</gene>
<dbReference type="GO" id="GO:0005634">
    <property type="term" value="C:nucleus"/>
    <property type="evidence" value="ECO:0007669"/>
    <property type="project" value="TreeGrafter"/>
</dbReference>
<dbReference type="PROSITE" id="PS00223">
    <property type="entry name" value="ANNEXIN_1"/>
    <property type="match status" value="3"/>
</dbReference>
<dbReference type="OrthoDB" id="37886at2759"/>
<reference evidence="6 8" key="2">
    <citation type="submission" date="2018-11" db="EMBL/GenBank/DDBJ databases">
        <authorList>
            <consortium name="Pathogen Informatics"/>
        </authorList>
    </citation>
    <scope>NUCLEOTIDE SEQUENCE [LARGE SCALE GENOMIC DNA]</scope>
</reference>
<dbReference type="InterPro" id="IPR001464">
    <property type="entry name" value="Annexin"/>
</dbReference>
<sequence>MKSVDSQRFRLQNLWITIHQFKPIRMNHSSNGTIKPKANFDADAAAESIEKALTASGCDEVGIIQIIAHINNAQRQMIRTPYSVKFGKDLIQELKKKLSGDFEDTVVGLMETPTKFDAMQLRKAMKGLGTNESVLIDILCSRNTSELEAIANEYQNEFGKSLEEDIISDTSGDFKNLLVALLHAKRDSSFGMNQARAREASQKMFSNKEKKGKPDKDVFVSVFSTDNFRQLRRIFSEYLSMHGETIQDGIERAFSGDARDAYIALVNSIENKPRFFAKQLHAAMKGLGTNNNDLRRIIISRSEIDLGAIKSEFENMYKKQLLDSVKSECSGPYLQMMTVNEKLGSIKIKVDFNDELAAIELDEALKTKGTDKRRIIRLLTSICNTQRQMMIIPYKLKTQKDLFGELKKAFSGDLEETILALMQTPPQYDASQLKKAMAGLGTTESVLIEIICSRTNEELWYIKNQYMKDHGKSLEADVIGDTSGDFRDILVALLNSKQLEASINETQIKEGIGTRDSDLIRIIVSRSEIDLVNIRSLFASVYKKPLVEFIKSECSGAYRDCLISIVNGN</sequence>
<dbReference type="STRING" id="318479.A0A158Q457"/>
<evidence type="ECO:0000313" key="6">
    <source>
        <dbReference type="EMBL" id="VDN50461.1"/>
    </source>
</evidence>
<dbReference type="InterPro" id="IPR037104">
    <property type="entry name" value="Annexin_sf"/>
</dbReference>
<dbReference type="Gene3D" id="1.10.220.10">
    <property type="entry name" value="Annexin"/>
    <property type="match status" value="7"/>
</dbReference>
<dbReference type="GO" id="GO:0005886">
    <property type="term" value="C:plasma membrane"/>
    <property type="evidence" value="ECO:0007669"/>
    <property type="project" value="TreeGrafter"/>
</dbReference>
<keyword evidence="5" id="KW-0106">Calcium</keyword>